<evidence type="ECO:0000313" key="1">
    <source>
        <dbReference type="EMBL" id="EJR36423.1"/>
    </source>
</evidence>
<dbReference type="HOGENOM" id="CLU_2476738_0_0_9"/>
<sequence length="87" mass="10248">MEYLSSKQGEFSKQDKAQVVYEIRHGVTMKVLLHLADIQRSTYCYWVGNFDCPNPDMELKGFIQAIYDEHEGLYVYRHISDELKNRG</sequence>
<organism evidence="1 2">
    <name type="scientific">Bacillus cereus VD048</name>
    <dbReference type="NCBI Taxonomy" id="1053226"/>
    <lineage>
        <taxon>Bacteria</taxon>
        <taxon>Bacillati</taxon>
        <taxon>Bacillota</taxon>
        <taxon>Bacilli</taxon>
        <taxon>Bacillales</taxon>
        <taxon>Bacillaceae</taxon>
        <taxon>Bacillus</taxon>
        <taxon>Bacillus cereus group</taxon>
    </lineage>
</organism>
<dbReference type="AlphaFoldDB" id="J8I9H0"/>
<name>J8I9H0_BACCE</name>
<dbReference type="EMBL" id="AHEU01000006">
    <property type="protein sequence ID" value="EJR36423.1"/>
    <property type="molecule type" value="Genomic_DNA"/>
</dbReference>
<gene>
    <name evidence="1" type="ORF">IIG_01406</name>
</gene>
<protein>
    <recommendedName>
        <fullName evidence="3">HTH-like domain-containing protein</fullName>
    </recommendedName>
</protein>
<comment type="caution">
    <text evidence="1">The sequence shown here is derived from an EMBL/GenBank/DDBJ whole genome shotgun (WGS) entry which is preliminary data.</text>
</comment>
<accession>J8I9H0</accession>
<proteinExistence type="predicted"/>
<dbReference type="Proteomes" id="UP000006960">
    <property type="component" value="Unassembled WGS sequence"/>
</dbReference>
<dbReference type="PATRIC" id="fig|1053226.3.peg.1419"/>
<reference evidence="1 2" key="1">
    <citation type="submission" date="2012-04" db="EMBL/GenBank/DDBJ databases">
        <title>The Genome Sequence of Bacillus cereus VD048.</title>
        <authorList>
            <consortium name="The Broad Institute Genome Sequencing Platform"/>
            <consortium name="The Broad Institute Genome Sequencing Center for Infectious Disease"/>
            <person name="Feldgarden M."/>
            <person name="Van der Auwera G.A."/>
            <person name="Mahillon J."/>
            <person name="Duprez V."/>
            <person name="Timmery S."/>
            <person name="Mattelet C."/>
            <person name="Dierick K."/>
            <person name="Sun M."/>
            <person name="Yu Z."/>
            <person name="Zhu L."/>
            <person name="Hu X."/>
            <person name="Shank E.B."/>
            <person name="Swiecicka I."/>
            <person name="Hansen B.M."/>
            <person name="Andrup L."/>
            <person name="Young S.K."/>
            <person name="Zeng Q."/>
            <person name="Gargeya S."/>
            <person name="Fitzgerald M."/>
            <person name="Haas B."/>
            <person name="Abouelleil A."/>
            <person name="Alvarado L."/>
            <person name="Arachchi H.M."/>
            <person name="Berlin A."/>
            <person name="Chapman S.B."/>
            <person name="Goldberg J."/>
            <person name="Griggs A."/>
            <person name="Gujja S."/>
            <person name="Hansen M."/>
            <person name="Howarth C."/>
            <person name="Imamovic A."/>
            <person name="Larimer J."/>
            <person name="McCowen C."/>
            <person name="Montmayeur A."/>
            <person name="Murphy C."/>
            <person name="Neiman D."/>
            <person name="Pearson M."/>
            <person name="Priest M."/>
            <person name="Roberts A."/>
            <person name="Saif S."/>
            <person name="Shea T."/>
            <person name="Sisk P."/>
            <person name="Sykes S."/>
            <person name="Wortman J."/>
            <person name="Nusbaum C."/>
            <person name="Birren B."/>
        </authorList>
    </citation>
    <scope>NUCLEOTIDE SEQUENCE [LARGE SCALE GENOMIC DNA]</scope>
    <source>
        <strain evidence="1 2">VD048</strain>
    </source>
</reference>
<evidence type="ECO:0000313" key="2">
    <source>
        <dbReference type="Proteomes" id="UP000006960"/>
    </source>
</evidence>
<evidence type="ECO:0008006" key="3">
    <source>
        <dbReference type="Google" id="ProtNLM"/>
    </source>
</evidence>